<evidence type="ECO:0000256" key="11">
    <source>
        <dbReference type="HAMAP-Rule" id="MF_01010"/>
    </source>
</evidence>
<dbReference type="Gene3D" id="3.40.50.150">
    <property type="entry name" value="Vaccinia Virus protein VP39"/>
    <property type="match status" value="1"/>
</dbReference>
<dbReference type="GO" id="GO:0005506">
    <property type="term" value="F:iron ion binding"/>
    <property type="evidence" value="ECO:0007669"/>
    <property type="project" value="UniProtKB-UniRule"/>
</dbReference>
<dbReference type="PANTHER" id="PTHR11061">
    <property type="entry name" value="RNA M5U METHYLTRANSFERASE"/>
    <property type="match status" value="1"/>
</dbReference>
<dbReference type="InterPro" id="IPR030390">
    <property type="entry name" value="MeTrfase_TrmA_AS"/>
</dbReference>
<feature type="binding site" evidence="11">
    <location>
        <position position="83"/>
    </location>
    <ligand>
        <name>[4Fe-4S] cluster</name>
        <dbReference type="ChEBI" id="CHEBI:49883"/>
    </ligand>
</feature>
<evidence type="ECO:0000256" key="13">
    <source>
        <dbReference type="PROSITE-ProRule" id="PRU10015"/>
    </source>
</evidence>
<keyword evidence="6 11" id="KW-0479">Metal-binding</keyword>
<dbReference type="GO" id="GO:0051539">
    <property type="term" value="F:4 iron, 4 sulfur cluster binding"/>
    <property type="evidence" value="ECO:0007669"/>
    <property type="project" value="UniProtKB-KW"/>
</dbReference>
<keyword evidence="5 11" id="KW-0949">S-adenosyl-L-methionine</keyword>
<feature type="binding site" evidence="11">
    <location>
        <position position="367"/>
    </location>
    <ligand>
        <name>S-adenosyl-L-methionine</name>
        <dbReference type="ChEBI" id="CHEBI:59789"/>
    </ligand>
</feature>
<keyword evidence="3 11" id="KW-0489">Methyltransferase</keyword>
<evidence type="ECO:0000256" key="3">
    <source>
        <dbReference type="ARBA" id="ARBA00022603"/>
    </source>
</evidence>
<evidence type="ECO:0000256" key="12">
    <source>
        <dbReference type="PROSITE-ProRule" id="PRU01024"/>
    </source>
</evidence>
<dbReference type="SUPFAM" id="SSF53335">
    <property type="entry name" value="S-adenosyl-L-methionine-dependent methyltransferases"/>
    <property type="match status" value="1"/>
</dbReference>
<reference evidence="15" key="2">
    <citation type="submission" date="2020-09" db="EMBL/GenBank/DDBJ databases">
        <authorList>
            <person name="Sun Q."/>
            <person name="Ohkuma M."/>
        </authorList>
    </citation>
    <scope>NUCLEOTIDE SEQUENCE</scope>
    <source>
        <strain evidence="15">JCM 30804</strain>
    </source>
</reference>
<dbReference type="PROSITE" id="PS01231">
    <property type="entry name" value="TRMA_2"/>
    <property type="match status" value="1"/>
</dbReference>
<dbReference type="EMBL" id="BMPZ01000001">
    <property type="protein sequence ID" value="GGI68717.1"/>
    <property type="molecule type" value="Genomic_DNA"/>
</dbReference>
<feature type="binding site" evidence="11">
    <location>
        <position position="92"/>
    </location>
    <ligand>
        <name>[4Fe-4S] cluster</name>
        <dbReference type="ChEBI" id="CHEBI:49883"/>
    </ligand>
</feature>
<feature type="binding site" evidence="11 12">
    <location>
        <position position="387"/>
    </location>
    <ligand>
        <name>S-adenosyl-L-methionine</name>
        <dbReference type="ChEBI" id="CHEBI:59789"/>
    </ligand>
</feature>
<dbReference type="Gene3D" id="2.40.50.140">
    <property type="entry name" value="Nucleic acid-binding proteins"/>
    <property type="match status" value="1"/>
</dbReference>
<dbReference type="InterPro" id="IPR002792">
    <property type="entry name" value="TRAM_dom"/>
</dbReference>
<dbReference type="PANTHER" id="PTHR11061:SF49">
    <property type="entry name" value="23S RRNA (URACIL(1939)-C(5))-METHYLTRANSFERASE RLMD"/>
    <property type="match status" value="1"/>
</dbReference>
<dbReference type="NCBIfam" id="TIGR00479">
    <property type="entry name" value="rumA"/>
    <property type="match status" value="1"/>
</dbReference>
<evidence type="ECO:0000256" key="1">
    <source>
        <dbReference type="ARBA" id="ARBA00022485"/>
    </source>
</evidence>
<comment type="catalytic activity">
    <reaction evidence="9 11">
        <text>uridine(1939) in 23S rRNA + S-adenosyl-L-methionine = 5-methyluridine(1939) in 23S rRNA + S-adenosyl-L-homocysteine + H(+)</text>
        <dbReference type="Rhea" id="RHEA:42908"/>
        <dbReference type="Rhea" id="RHEA-COMP:10278"/>
        <dbReference type="Rhea" id="RHEA-COMP:10279"/>
        <dbReference type="ChEBI" id="CHEBI:15378"/>
        <dbReference type="ChEBI" id="CHEBI:57856"/>
        <dbReference type="ChEBI" id="CHEBI:59789"/>
        <dbReference type="ChEBI" id="CHEBI:65315"/>
        <dbReference type="ChEBI" id="CHEBI:74447"/>
        <dbReference type="EC" id="2.1.1.190"/>
    </reaction>
</comment>
<protein>
    <recommendedName>
        <fullName evidence="11">23S rRNA (uracil(1939)-C(5))-methyltransferase RlmD</fullName>
        <ecNumber evidence="11">2.1.1.190</ecNumber>
    </recommendedName>
    <alternativeName>
        <fullName evidence="11">23S rRNA(m5U1939)-methyltransferase</fullName>
    </alternativeName>
</protein>
<evidence type="ECO:0000256" key="8">
    <source>
        <dbReference type="ARBA" id="ARBA00023014"/>
    </source>
</evidence>
<comment type="caution">
    <text evidence="15">The sequence shown here is derived from an EMBL/GenBank/DDBJ whole genome shotgun (WGS) entry which is preliminary data.</text>
</comment>
<comment type="function">
    <text evidence="10 11">Catalyzes the formation of 5-methyl-uridine at position 1939 (m5U1939) in 23S rRNA.</text>
</comment>
<feature type="binding site" evidence="11">
    <location>
        <position position="170"/>
    </location>
    <ligand>
        <name>[4Fe-4S] cluster</name>
        <dbReference type="ChEBI" id="CHEBI:49883"/>
    </ligand>
</feature>
<dbReference type="InterPro" id="IPR030391">
    <property type="entry name" value="MeTrfase_TrmA_CS"/>
</dbReference>
<dbReference type="NCBIfam" id="NF009639">
    <property type="entry name" value="PRK13168.1"/>
    <property type="match status" value="1"/>
</dbReference>
<evidence type="ECO:0000256" key="5">
    <source>
        <dbReference type="ARBA" id="ARBA00022691"/>
    </source>
</evidence>
<feature type="active site" evidence="13">
    <location>
        <position position="413"/>
    </location>
</feature>
<dbReference type="Proteomes" id="UP000613743">
    <property type="component" value="Unassembled WGS sequence"/>
</dbReference>
<dbReference type="EC" id="2.1.1.190" evidence="11"/>
<feature type="binding site" evidence="11 12">
    <location>
        <position position="319"/>
    </location>
    <ligand>
        <name>S-adenosyl-L-methionine</name>
        <dbReference type="ChEBI" id="CHEBI:59789"/>
    </ligand>
</feature>
<keyword evidence="2 11" id="KW-0698">rRNA processing</keyword>
<dbReference type="InterPro" id="IPR012340">
    <property type="entry name" value="NA-bd_OB-fold"/>
</dbReference>
<dbReference type="PROSITE" id="PS51687">
    <property type="entry name" value="SAM_MT_RNA_M5U"/>
    <property type="match status" value="1"/>
</dbReference>
<evidence type="ECO:0000259" key="14">
    <source>
        <dbReference type="PROSITE" id="PS50926"/>
    </source>
</evidence>
<evidence type="ECO:0000256" key="2">
    <source>
        <dbReference type="ARBA" id="ARBA00022552"/>
    </source>
</evidence>
<dbReference type="PROSITE" id="PS50926">
    <property type="entry name" value="TRAM"/>
    <property type="match status" value="1"/>
</dbReference>
<dbReference type="Pfam" id="PF01938">
    <property type="entry name" value="TRAM"/>
    <property type="match status" value="1"/>
</dbReference>
<feature type="binding site" evidence="11 12">
    <location>
        <position position="340"/>
    </location>
    <ligand>
        <name>S-adenosyl-L-methionine</name>
        <dbReference type="ChEBI" id="CHEBI:59789"/>
    </ligand>
</feature>
<keyword evidence="1 11" id="KW-0004">4Fe-4S</keyword>
<gene>
    <name evidence="11 15" type="primary">rlmD</name>
    <name evidence="15" type="ORF">GCM10009332_02300</name>
</gene>
<dbReference type="AlphaFoldDB" id="A0A917JHJ4"/>
<feature type="binding site" evidence="11 12">
    <location>
        <position position="290"/>
    </location>
    <ligand>
        <name>S-adenosyl-L-methionine</name>
        <dbReference type="ChEBI" id="CHEBI:59789"/>
    </ligand>
</feature>
<feature type="binding site" evidence="11">
    <location>
        <position position="324"/>
    </location>
    <ligand>
        <name>S-adenosyl-L-methionine</name>
        <dbReference type="ChEBI" id="CHEBI:59789"/>
    </ligand>
</feature>
<keyword evidence="7 11" id="KW-0408">Iron</keyword>
<dbReference type="Pfam" id="PF05958">
    <property type="entry name" value="tRNA_U5-meth_tr"/>
    <property type="match status" value="1"/>
</dbReference>
<evidence type="ECO:0000256" key="10">
    <source>
        <dbReference type="ARBA" id="ARBA00059995"/>
    </source>
</evidence>
<evidence type="ECO:0000256" key="9">
    <source>
        <dbReference type="ARBA" id="ARBA00052756"/>
    </source>
</evidence>
<evidence type="ECO:0000256" key="7">
    <source>
        <dbReference type="ARBA" id="ARBA00023004"/>
    </source>
</evidence>
<name>A0A917JHJ4_9GAMM</name>
<reference evidence="15" key="1">
    <citation type="journal article" date="2014" name="Int. J. Syst. Evol. Microbiol.">
        <title>Complete genome sequence of Corynebacterium casei LMG S-19264T (=DSM 44701T), isolated from a smear-ripened cheese.</title>
        <authorList>
            <consortium name="US DOE Joint Genome Institute (JGI-PGF)"/>
            <person name="Walter F."/>
            <person name="Albersmeier A."/>
            <person name="Kalinowski J."/>
            <person name="Ruckert C."/>
        </authorList>
    </citation>
    <scope>NUCLEOTIDE SEQUENCE</scope>
    <source>
        <strain evidence="15">JCM 30804</strain>
    </source>
</reference>
<dbReference type="GO" id="GO:0003723">
    <property type="term" value="F:RNA binding"/>
    <property type="evidence" value="ECO:0007669"/>
    <property type="project" value="InterPro"/>
</dbReference>
<keyword evidence="4 11" id="KW-0808">Transferase</keyword>
<feature type="active site" description="Nucleophile" evidence="11 12">
    <location>
        <position position="413"/>
    </location>
</feature>
<proteinExistence type="inferred from homology"/>
<accession>A0A917JHJ4</accession>
<dbReference type="FunFam" id="2.40.50.140:FF:000097">
    <property type="entry name" value="23S rRNA (uracil(1939)-C(5))-methyltransferase RlmD"/>
    <property type="match status" value="1"/>
</dbReference>
<dbReference type="PROSITE" id="PS01230">
    <property type="entry name" value="TRMA_1"/>
    <property type="match status" value="1"/>
</dbReference>
<dbReference type="InterPro" id="IPR029063">
    <property type="entry name" value="SAM-dependent_MTases_sf"/>
</dbReference>
<dbReference type="RefSeq" id="WP_188917021.1">
    <property type="nucleotide sequence ID" value="NZ_BMPZ01000001.1"/>
</dbReference>
<dbReference type="GO" id="GO:0070041">
    <property type="term" value="F:rRNA (uridine-C5-)-methyltransferase activity"/>
    <property type="evidence" value="ECO:0007669"/>
    <property type="project" value="UniProtKB-UniRule"/>
</dbReference>
<evidence type="ECO:0000256" key="4">
    <source>
        <dbReference type="ARBA" id="ARBA00022679"/>
    </source>
</evidence>
<evidence type="ECO:0000313" key="16">
    <source>
        <dbReference type="Proteomes" id="UP000613743"/>
    </source>
</evidence>
<organism evidence="15 16">
    <name type="scientific">Shewanella gelidii</name>
    <dbReference type="NCBI Taxonomy" id="1642821"/>
    <lineage>
        <taxon>Bacteria</taxon>
        <taxon>Pseudomonadati</taxon>
        <taxon>Pseudomonadota</taxon>
        <taxon>Gammaproteobacteria</taxon>
        <taxon>Alteromonadales</taxon>
        <taxon>Shewanellaceae</taxon>
        <taxon>Shewanella</taxon>
    </lineage>
</organism>
<dbReference type="GO" id="GO:0070475">
    <property type="term" value="P:rRNA base methylation"/>
    <property type="evidence" value="ECO:0007669"/>
    <property type="project" value="TreeGrafter"/>
</dbReference>
<comment type="similarity">
    <text evidence="11">Belongs to the class I-like SAM-binding methyltransferase superfamily. RNA M5U methyltransferase family. RlmD subfamily.</text>
</comment>
<feature type="binding site" evidence="11">
    <location>
        <position position="89"/>
    </location>
    <ligand>
        <name>[4Fe-4S] cluster</name>
        <dbReference type="ChEBI" id="CHEBI:49883"/>
    </ligand>
</feature>
<feature type="domain" description="TRAM" evidence="14">
    <location>
        <begin position="12"/>
        <end position="70"/>
    </location>
</feature>
<evidence type="ECO:0000313" key="15">
    <source>
        <dbReference type="EMBL" id="GGI68717.1"/>
    </source>
</evidence>
<dbReference type="SUPFAM" id="SSF50249">
    <property type="entry name" value="Nucleic acid-binding proteins"/>
    <property type="match status" value="1"/>
</dbReference>
<dbReference type="CDD" id="cd02440">
    <property type="entry name" value="AdoMet_MTases"/>
    <property type="match status" value="1"/>
</dbReference>
<evidence type="ECO:0000256" key="6">
    <source>
        <dbReference type="ARBA" id="ARBA00022723"/>
    </source>
</evidence>
<dbReference type="HAMAP" id="MF_01010">
    <property type="entry name" value="23SrRNA_methyltr_RlmD"/>
    <property type="match status" value="1"/>
</dbReference>
<dbReference type="InterPro" id="IPR001566">
    <property type="entry name" value="23S_rRNA_MeTrfase_RlmD"/>
</dbReference>
<sequence length="455" mass="50474">MAQFFKPKPKRTKQLSPRLPLQIEQLDHLGAGISQHQGKVVFIPNTLPGEDVIAQLVEQKKSYARGRVIEITKQSPDRVQPACEYYGQCGGCDMQHLHVAKQRQHKQKALADIISRAIKQDIVKPSIIEGDAWGYRRRARLATKYNKKSKRLSLGFRAPQSNDVIAIQHCKVLMPSLSQLIAPLSELLNTLACRTSIGHVELTAAKNGLFIVLRITQDLRESDESALEGFAREHDVALWLQQDDGLCIALKDTTAPQEAASSIAQAPFYEVALASGQHCKLEFSPGNFIQVNGEMNQLMIAQAVKWLALQPGERVLDLFCGVGNFSVALAQFNADVVGVEGVPAMVAQAKINAAQNHIGNLEFFHADLSRDLNEASWLGKIDKLLLDPARAGAYEVLHQLEQMQPKKVVYVSCNPASLARDAQVLIEQGYQLKQLSMLDMFPQTHHIEAIALFER</sequence>
<dbReference type="Gene3D" id="2.40.50.1070">
    <property type="match status" value="1"/>
</dbReference>
<dbReference type="FunFam" id="3.40.50.150:FF:000009">
    <property type="entry name" value="23S rRNA (Uracil(1939)-C(5))-methyltransferase RlmD"/>
    <property type="match status" value="1"/>
</dbReference>
<keyword evidence="16" id="KW-1185">Reference proteome</keyword>
<keyword evidence="8 11" id="KW-0411">Iron-sulfur</keyword>
<dbReference type="InterPro" id="IPR010280">
    <property type="entry name" value="U5_MeTrfase_fam"/>
</dbReference>